<protein>
    <recommendedName>
        <fullName evidence="3">Transposase</fullName>
    </recommendedName>
</protein>
<keyword evidence="2" id="KW-1185">Reference proteome</keyword>
<comment type="caution">
    <text evidence="1">The sequence shown here is derived from an EMBL/GenBank/DDBJ whole genome shotgun (WGS) entry which is preliminary data.</text>
</comment>
<evidence type="ECO:0008006" key="3">
    <source>
        <dbReference type="Google" id="ProtNLM"/>
    </source>
</evidence>
<organism evidence="1 2">
    <name type="scientific">Streptomyces longisporus</name>
    <dbReference type="NCBI Taxonomy" id="1948"/>
    <lineage>
        <taxon>Bacteria</taxon>
        <taxon>Bacillati</taxon>
        <taxon>Actinomycetota</taxon>
        <taxon>Actinomycetes</taxon>
        <taxon>Kitasatosporales</taxon>
        <taxon>Streptomycetaceae</taxon>
        <taxon>Streptomyces</taxon>
    </lineage>
</organism>
<gene>
    <name evidence="1" type="ORF">GCM10010276_86530</name>
</gene>
<reference evidence="1 2" key="1">
    <citation type="journal article" date="2019" name="Int. J. Syst. Evol. Microbiol.">
        <title>The Global Catalogue of Microorganisms (GCM) 10K type strain sequencing project: providing services to taxonomists for standard genome sequencing and annotation.</title>
        <authorList>
            <consortium name="The Broad Institute Genomics Platform"/>
            <consortium name="The Broad Institute Genome Sequencing Center for Infectious Disease"/>
            <person name="Wu L."/>
            <person name="Ma J."/>
        </authorList>
    </citation>
    <scope>NUCLEOTIDE SEQUENCE [LARGE SCALE GENOMIC DNA]</scope>
    <source>
        <strain evidence="1 2">JCM 4395</strain>
    </source>
</reference>
<proteinExistence type="predicted"/>
<accession>A0ABN3NIC2</accession>
<name>A0ABN3NIC2_STRLO</name>
<sequence length="60" mass="6876">MAARDLDTDERAVRQLRYELELIQHSETLITWAAITLMTRRLARKGATPSWPRKPAPADS</sequence>
<evidence type="ECO:0000313" key="2">
    <source>
        <dbReference type="Proteomes" id="UP001501777"/>
    </source>
</evidence>
<dbReference type="EMBL" id="BAAASG010000029">
    <property type="protein sequence ID" value="GAA2522333.1"/>
    <property type="molecule type" value="Genomic_DNA"/>
</dbReference>
<evidence type="ECO:0000313" key="1">
    <source>
        <dbReference type="EMBL" id="GAA2522333.1"/>
    </source>
</evidence>
<dbReference type="RefSeq" id="WP_425585865.1">
    <property type="nucleotide sequence ID" value="NZ_BAAASG010000029.1"/>
</dbReference>
<dbReference type="Proteomes" id="UP001501777">
    <property type="component" value="Unassembled WGS sequence"/>
</dbReference>